<evidence type="ECO:0000313" key="1">
    <source>
        <dbReference type="EMBL" id="GAX16102.1"/>
    </source>
</evidence>
<reference evidence="1 2" key="1">
    <citation type="journal article" date="2015" name="Plant Cell">
        <title>Oil accumulation by the oleaginous diatom Fistulifera solaris as revealed by the genome and transcriptome.</title>
        <authorList>
            <person name="Tanaka T."/>
            <person name="Maeda Y."/>
            <person name="Veluchamy A."/>
            <person name="Tanaka M."/>
            <person name="Abida H."/>
            <person name="Marechal E."/>
            <person name="Bowler C."/>
            <person name="Muto M."/>
            <person name="Sunaga Y."/>
            <person name="Tanaka M."/>
            <person name="Yoshino T."/>
            <person name="Taniguchi T."/>
            <person name="Fukuda Y."/>
            <person name="Nemoto M."/>
            <person name="Matsumoto M."/>
            <person name="Wong P.S."/>
            <person name="Aburatani S."/>
            <person name="Fujibuchi W."/>
        </authorList>
    </citation>
    <scope>NUCLEOTIDE SEQUENCE [LARGE SCALE GENOMIC DNA]</scope>
    <source>
        <strain evidence="1 2">JPCC DA0580</strain>
    </source>
</reference>
<evidence type="ECO:0000313" key="2">
    <source>
        <dbReference type="Proteomes" id="UP000198406"/>
    </source>
</evidence>
<protein>
    <submittedName>
        <fullName evidence="1">Uncharacterized protein</fullName>
    </submittedName>
</protein>
<comment type="caution">
    <text evidence="1">The sequence shown here is derived from an EMBL/GenBank/DDBJ whole genome shotgun (WGS) entry which is preliminary data.</text>
</comment>
<accession>A0A1Z5JQH6</accession>
<organism evidence="1 2">
    <name type="scientific">Fistulifera solaris</name>
    <name type="common">Oleaginous diatom</name>
    <dbReference type="NCBI Taxonomy" id="1519565"/>
    <lineage>
        <taxon>Eukaryota</taxon>
        <taxon>Sar</taxon>
        <taxon>Stramenopiles</taxon>
        <taxon>Ochrophyta</taxon>
        <taxon>Bacillariophyta</taxon>
        <taxon>Bacillariophyceae</taxon>
        <taxon>Bacillariophycidae</taxon>
        <taxon>Naviculales</taxon>
        <taxon>Naviculaceae</taxon>
        <taxon>Fistulifera</taxon>
    </lineage>
</organism>
<dbReference type="InParanoid" id="A0A1Z5JQH6"/>
<proteinExistence type="predicted"/>
<dbReference type="Proteomes" id="UP000198406">
    <property type="component" value="Unassembled WGS sequence"/>
</dbReference>
<name>A0A1Z5JQH6_FISSO</name>
<dbReference type="EMBL" id="BDSP01000101">
    <property type="protein sequence ID" value="GAX16102.1"/>
    <property type="molecule type" value="Genomic_DNA"/>
</dbReference>
<sequence>MNETNENDDILKLIPAEQLTTQQKLLLPTPLPLYEMLREPTHLDEIDWKKYKDAAIGRNNSTVILCSPYGLDKALEERKCAVFKISGRQLSLCCAIVGETDAAVAETATFFLSLKQDHRVYSMLEVGWFHDPPNVEFDKAVLSPEQLAQILDSNPTRELSLVTGTWTAEQSVVLASRPNPLNLKLEDGFRFADGGAAYVATLEKRQSSFGTLCITGITDGLPFTCGHLKRICNLNLLDVFGVECLDKECTRLLFAANVNALKLSTHAECCSPENFKALNIVPSDIDLDIRGGGEVPELLVSLFNRVAELGHFERLTLSNDKYSDSDPAEGQVVPFDDMRRVVNALIRAIEANCKLSYLDLSYSSWAFPWAEHFETIFRAMEEHKGLRTFVVQGRAKKGYTPNYPRQFDSLWLERLLSRNRNIEVLDCSQGLWSYGPGTDRLYLLNRFYRGASVSISEPFAVRPLLVAQAMVNSASDDFQLTALLLSTHVDVFCEWMQDVDFETSGAAVVVENGALSVSIPPVSCVLPRRRLAMMNDEAV</sequence>
<dbReference type="OrthoDB" id="120976at2759"/>
<gene>
    <name evidence="1" type="ORF">FisN_20Hu221</name>
</gene>
<keyword evidence="2" id="KW-1185">Reference proteome</keyword>
<dbReference type="AlphaFoldDB" id="A0A1Z5JQH6"/>